<dbReference type="EMBL" id="MGGE01000035">
    <property type="protein sequence ID" value="OGM20763.1"/>
    <property type="molecule type" value="Genomic_DNA"/>
</dbReference>
<evidence type="ECO:0000313" key="4">
    <source>
        <dbReference type="Proteomes" id="UP000178419"/>
    </source>
</evidence>
<gene>
    <name evidence="3" type="ORF">A2714_03740</name>
</gene>
<dbReference type="AlphaFoldDB" id="A0A1F7Y0E1"/>
<keyword evidence="2" id="KW-1133">Transmembrane helix</keyword>
<feature type="transmembrane region" description="Helical" evidence="2">
    <location>
        <begin position="79"/>
        <end position="99"/>
    </location>
</feature>
<name>A0A1F7Y0E1_9BACT</name>
<comment type="caution">
    <text evidence="3">The sequence shown here is derived from an EMBL/GenBank/DDBJ whole genome shotgun (WGS) entry which is preliminary data.</text>
</comment>
<evidence type="ECO:0000313" key="3">
    <source>
        <dbReference type="EMBL" id="OGM20763.1"/>
    </source>
</evidence>
<evidence type="ECO:0000256" key="2">
    <source>
        <dbReference type="SAM" id="Phobius"/>
    </source>
</evidence>
<organism evidence="3 4">
    <name type="scientific">Candidatus Woesebacteria bacterium RIFCSPHIGHO2_01_FULL_38_9</name>
    <dbReference type="NCBI Taxonomy" id="1802492"/>
    <lineage>
        <taxon>Bacteria</taxon>
        <taxon>Candidatus Woeseibacteriota</taxon>
    </lineage>
</organism>
<feature type="compositionally biased region" description="Polar residues" evidence="1">
    <location>
        <begin position="1"/>
        <end position="24"/>
    </location>
</feature>
<evidence type="ECO:0000256" key="1">
    <source>
        <dbReference type="SAM" id="MobiDB-lite"/>
    </source>
</evidence>
<reference evidence="3 4" key="1">
    <citation type="journal article" date="2016" name="Nat. Commun.">
        <title>Thousands of microbial genomes shed light on interconnected biogeochemical processes in an aquifer system.</title>
        <authorList>
            <person name="Anantharaman K."/>
            <person name="Brown C.T."/>
            <person name="Hug L.A."/>
            <person name="Sharon I."/>
            <person name="Castelle C.J."/>
            <person name="Probst A.J."/>
            <person name="Thomas B.C."/>
            <person name="Singh A."/>
            <person name="Wilkins M.J."/>
            <person name="Karaoz U."/>
            <person name="Brodie E.L."/>
            <person name="Williams K.H."/>
            <person name="Hubbard S.S."/>
            <person name="Banfield J.F."/>
        </authorList>
    </citation>
    <scope>NUCLEOTIDE SEQUENCE [LARGE SCALE GENOMIC DNA]</scope>
</reference>
<protein>
    <submittedName>
        <fullName evidence="3">Uncharacterized protein</fullName>
    </submittedName>
</protein>
<keyword evidence="2" id="KW-0472">Membrane</keyword>
<sequence>MNGDNQNTSGSDVQNIPQQTQPIQKSEDQVLKTVKNSITNEKVTETDKNYPNQLNSEAPSQTPDNNGLFTENKKSLNKVMYVGIIFMIVSVFFALALYFRQQIH</sequence>
<proteinExistence type="predicted"/>
<keyword evidence="2" id="KW-0812">Transmembrane</keyword>
<feature type="region of interest" description="Disordered" evidence="1">
    <location>
        <begin position="1"/>
        <end position="70"/>
    </location>
</feature>
<accession>A0A1F7Y0E1</accession>
<dbReference type="Proteomes" id="UP000178419">
    <property type="component" value="Unassembled WGS sequence"/>
</dbReference>
<feature type="compositionally biased region" description="Polar residues" evidence="1">
    <location>
        <begin position="49"/>
        <end position="69"/>
    </location>
</feature>